<keyword evidence="1" id="KW-0119">Carbohydrate metabolism</keyword>
<gene>
    <name evidence="2" type="ORF">BEH_16710</name>
</gene>
<dbReference type="OrthoDB" id="9782098at2"/>
<evidence type="ECO:0000313" key="3">
    <source>
        <dbReference type="Proteomes" id="UP000036202"/>
    </source>
</evidence>
<organism evidence="2 3">
    <name type="scientific">Priestia filamentosa</name>
    <dbReference type="NCBI Taxonomy" id="1402861"/>
    <lineage>
        <taxon>Bacteria</taxon>
        <taxon>Bacillati</taxon>
        <taxon>Bacillota</taxon>
        <taxon>Bacilli</taxon>
        <taxon>Bacillales</taxon>
        <taxon>Bacillaceae</taxon>
        <taxon>Priestia</taxon>
    </lineage>
</organism>
<sequence>MLKFDEELYLKNGHITYETREEIEKIANEISEEGFSNIFFISVGGSISIMWPIQEMLKQMTNIPVFSEQAGEVVLTGHKQLTKDSIVIMASKSGDTKETVAAAEWCKINGFRVVSLVGTPEAPLEKASRWVIPNKAKNGVEFEYMQLFMFVFKLLYNAGEFDDYPAFANQIKYLPDNLLRAKQKFEPVADEIAQSYHDEQYNIWIGNGEMWGEVYLFSMCILEEMQWVRTKAVSSSEFFHGTLELIDENVPVFLVKGEGKRRVLDDRVERFCKQYTKKLVVLDTKDYELTGIDEKFRWILAPTISSALLVDRLARYYEKYTGHDLDMRRYYRQFDY</sequence>
<dbReference type="Gene3D" id="3.40.50.10490">
    <property type="entry name" value="Glucose-6-phosphate isomerase like protein, domain 1"/>
    <property type="match status" value="2"/>
</dbReference>
<accession>A0A0H4KIY0</accession>
<dbReference type="GO" id="GO:0097367">
    <property type="term" value="F:carbohydrate derivative binding"/>
    <property type="evidence" value="ECO:0007669"/>
    <property type="project" value="InterPro"/>
</dbReference>
<dbReference type="Pfam" id="PF01380">
    <property type="entry name" value="SIS"/>
    <property type="match status" value="1"/>
</dbReference>
<accession>A0A1X7DCP9</accession>
<keyword evidence="3" id="KW-1185">Reference proteome</keyword>
<dbReference type="CDD" id="cd05710">
    <property type="entry name" value="SIS_1"/>
    <property type="match status" value="1"/>
</dbReference>
<dbReference type="SUPFAM" id="SSF53697">
    <property type="entry name" value="SIS domain"/>
    <property type="match status" value="1"/>
</dbReference>
<dbReference type="EMBL" id="CP011974">
    <property type="protein sequence ID" value="AKO93570.1"/>
    <property type="molecule type" value="Genomic_DNA"/>
</dbReference>
<dbReference type="KEGG" id="beo:BEH_16710"/>
<evidence type="ECO:0000256" key="1">
    <source>
        <dbReference type="PIRNR" id="PIRNR009290"/>
    </source>
</evidence>
<keyword evidence="2" id="KW-0032">Aminotransferase</keyword>
<dbReference type="InterPro" id="IPR001347">
    <property type="entry name" value="SIS_dom"/>
</dbReference>
<dbReference type="GO" id="GO:0006047">
    <property type="term" value="P:UDP-N-acetylglucosamine metabolic process"/>
    <property type="evidence" value="ECO:0007669"/>
    <property type="project" value="TreeGrafter"/>
</dbReference>
<keyword evidence="2" id="KW-0808">Transferase</keyword>
<dbReference type="GeneID" id="93700540"/>
<dbReference type="PATRIC" id="fig|135735.6.peg.3554"/>
<dbReference type="InterPro" id="IPR046348">
    <property type="entry name" value="SIS_dom_sf"/>
</dbReference>
<dbReference type="RefSeq" id="WP_046217698.1">
    <property type="nucleotide sequence ID" value="NZ_CP011974.1"/>
</dbReference>
<dbReference type="Proteomes" id="UP000036202">
    <property type="component" value="Chromosome"/>
</dbReference>
<name>A0A1X7DCP9_9BACI</name>
<protein>
    <recommendedName>
        <fullName evidence="1">Fructosamine deglycase</fullName>
        <ecNumber evidence="1">3.5.-.-</ecNumber>
    </recommendedName>
</protein>
<dbReference type="InterPro" id="IPR024713">
    <property type="entry name" value="Fructosamine_deglycase_FrlB"/>
</dbReference>
<reference evidence="2 3" key="1">
    <citation type="journal article" date="2015" name="PLoS ONE">
        <title>Genome Sequence of Bacillus endophyticus and Analysis of Its Companion Mechanism in the Ketogulonigenium vulgare-Bacillus Strain Consortium.</title>
        <authorList>
            <person name="Jia N."/>
            <person name="Du J."/>
            <person name="Ding M.Z."/>
            <person name="Gao F."/>
            <person name="Yuan Y.J."/>
        </authorList>
    </citation>
    <scope>NUCLEOTIDE SEQUENCE [LARGE SCALE GENOMIC DNA]</scope>
    <source>
        <strain evidence="2 3">Hbe603</strain>
    </source>
</reference>
<comment type="subunit">
    <text evidence="1">Homooctamer.</text>
</comment>
<dbReference type="PANTHER" id="PTHR10937">
    <property type="entry name" value="GLUCOSAMINE--FRUCTOSE-6-PHOSPHATE AMINOTRANSFERASE, ISOMERIZING"/>
    <property type="match status" value="1"/>
</dbReference>
<dbReference type="GO" id="GO:0016787">
    <property type="term" value="F:hydrolase activity"/>
    <property type="evidence" value="ECO:0007669"/>
    <property type="project" value="UniProtKB-KW"/>
</dbReference>
<dbReference type="GO" id="GO:0006487">
    <property type="term" value="P:protein N-linked glycosylation"/>
    <property type="evidence" value="ECO:0007669"/>
    <property type="project" value="TreeGrafter"/>
</dbReference>
<dbReference type="GO" id="GO:0006002">
    <property type="term" value="P:fructose 6-phosphate metabolic process"/>
    <property type="evidence" value="ECO:0007669"/>
    <property type="project" value="TreeGrafter"/>
</dbReference>
<keyword evidence="1" id="KW-0378">Hydrolase</keyword>
<evidence type="ECO:0000313" key="2">
    <source>
        <dbReference type="EMBL" id="AKO93570.1"/>
    </source>
</evidence>
<dbReference type="InterPro" id="IPR035488">
    <property type="entry name" value="FrlB_SIS"/>
</dbReference>
<reference evidence="3" key="2">
    <citation type="submission" date="2015-06" db="EMBL/GenBank/DDBJ databases">
        <title>Genome Sequence of Bacillus endophyticus and Analysis of its Companion Mechanism in the Ketogulonigenium vulgare-Bacillus strain Consortium.</title>
        <authorList>
            <person name="Jia N."/>
            <person name="Du J."/>
            <person name="Ding M.-Z."/>
            <person name="Gao F."/>
            <person name="Yuan Y.-J."/>
        </authorList>
    </citation>
    <scope>NUCLEOTIDE SEQUENCE [LARGE SCALE GENOMIC DNA]</scope>
    <source>
        <strain evidence="3">Hbe603</strain>
    </source>
</reference>
<dbReference type="GO" id="GO:0004360">
    <property type="term" value="F:glutamine-fructose-6-phosphate transaminase (isomerizing) activity"/>
    <property type="evidence" value="ECO:0007669"/>
    <property type="project" value="TreeGrafter"/>
</dbReference>
<dbReference type="EC" id="3.5.-.-" evidence="1"/>
<dbReference type="PANTHER" id="PTHR10937:SF14">
    <property type="entry name" value="FRUCTOSELYSINE 6-PHOSPHATE DEGLYCASE"/>
    <property type="match status" value="1"/>
</dbReference>
<dbReference type="PIRSF" id="PIRSF009290">
    <property type="entry name" value="FrlB"/>
    <property type="match status" value="1"/>
</dbReference>
<comment type="function">
    <text evidence="1">Catalyzes the conversion of a range of fructosamine 6-phosphates to glucose 6-phosphate and a free amino acid.</text>
</comment>
<proteinExistence type="predicted"/>
<dbReference type="PROSITE" id="PS51464">
    <property type="entry name" value="SIS"/>
    <property type="match status" value="1"/>
</dbReference>
<dbReference type="AlphaFoldDB" id="A0A1X7DCP9"/>